<proteinExistence type="predicted"/>
<reference evidence="1" key="2">
    <citation type="submission" date="2025-09" db="UniProtKB">
        <authorList>
            <consortium name="Ensembl"/>
        </authorList>
    </citation>
    <scope>IDENTIFICATION</scope>
</reference>
<dbReference type="AlphaFoldDB" id="A0A3B3T1V3"/>
<sequence length="109" mass="12634">MKKRGCCANISSWNQRQSRWEPYKHRQMQKRQTTRTVIKNKVNPRISRASLSMSCSARLRSACIMLWVMTAPRSCSSTLSLSSRDCRISSQWLVCRGQERAPGVTKQRK</sequence>
<organism evidence="1 2">
    <name type="scientific">Paramormyrops kingsleyae</name>
    <dbReference type="NCBI Taxonomy" id="1676925"/>
    <lineage>
        <taxon>Eukaryota</taxon>
        <taxon>Metazoa</taxon>
        <taxon>Chordata</taxon>
        <taxon>Craniata</taxon>
        <taxon>Vertebrata</taxon>
        <taxon>Euteleostomi</taxon>
        <taxon>Actinopterygii</taxon>
        <taxon>Neopterygii</taxon>
        <taxon>Teleostei</taxon>
        <taxon>Osteoglossocephala</taxon>
        <taxon>Osteoglossomorpha</taxon>
        <taxon>Osteoglossiformes</taxon>
        <taxon>Mormyridae</taxon>
        <taxon>Paramormyrops</taxon>
    </lineage>
</organism>
<dbReference type="Ensembl" id="ENSPKIT00000017595.1">
    <property type="protein sequence ID" value="ENSPKIP00000036645.1"/>
    <property type="gene ID" value="ENSPKIG00000015134.1"/>
</dbReference>
<dbReference type="Proteomes" id="UP000261540">
    <property type="component" value="Unplaced"/>
</dbReference>
<accession>A0A3B3T1V3</accession>
<evidence type="ECO:0000313" key="1">
    <source>
        <dbReference type="Ensembl" id="ENSPKIP00000036645.1"/>
    </source>
</evidence>
<reference evidence="1" key="1">
    <citation type="submission" date="2025-08" db="UniProtKB">
        <authorList>
            <consortium name="Ensembl"/>
        </authorList>
    </citation>
    <scope>IDENTIFICATION</scope>
</reference>
<dbReference type="GeneTree" id="ENSGT01030000237590"/>
<evidence type="ECO:0000313" key="2">
    <source>
        <dbReference type="Proteomes" id="UP000261540"/>
    </source>
</evidence>
<name>A0A3B3T1V3_9TELE</name>
<keyword evidence="2" id="KW-1185">Reference proteome</keyword>
<protein>
    <submittedName>
        <fullName evidence="1">Uncharacterized protein</fullName>
    </submittedName>
</protein>